<feature type="domain" description="RNA polymerase sigma factor 70 region 4 type 2" evidence="8">
    <location>
        <begin position="165"/>
        <end position="216"/>
    </location>
</feature>
<keyword evidence="6" id="KW-0732">Signal</keyword>
<feature type="domain" description="RNA polymerase sigma-70 region 2" evidence="7">
    <location>
        <begin position="57"/>
        <end position="125"/>
    </location>
</feature>
<evidence type="ECO:0000259" key="8">
    <source>
        <dbReference type="Pfam" id="PF08281"/>
    </source>
</evidence>
<dbReference type="Pfam" id="PF08281">
    <property type="entry name" value="Sigma70_r4_2"/>
    <property type="match status" value="1"/>
</dbReference>
<dbReference type="Gene3D" id="1.10.10.10">
    <property type="entry name" value="Winged helix-like DNA-binding domain superfamily/Winged helix DNA-binding domain"/>
    <property type="match status" value="1"/>
</dbReference>
<dbReference type="Proteomes" id="UP000192569">
    <property type="component" value="Chromosome I"/>
</dbReference>
<dbReference type="GO" id="GO:0016987">
    <property type="term" value="F:sigma factor activity"/>
    <property type="evidence" value="ECO:0007669"/>
    <property type="project" value="UniProtKB-KW"/>
</dbReference>
<dbReference type="CDD" id="cd06171">
    <property type="entry name" value="Sigma70_r4"/>
    <property type="match status" value="1"/>
</dbReference>
<proteinExistence type="inferred from homology"/>
<dbReference type="InterPro" id="IPR007627">
    <property type="entry name" value="RNA_pol_sigma70_r2"/>
</dbReference>
<evidence type="ECO:0000256" key="5">
    <source>
        <dbReference type="ARBA" id="ARBA00023163"/>
    </source>
</evidence>
<dbReference type="Gene3D" id="1.10.1740.10">
    <property type="match status" value="1"/>
</dbReference>
<evidence type="ECO:0000313" key="10">
    <source>
        <dbReference type="Proteomes" id="UP000192569"/>
    </source>
</evidence>
<keyword evidence="5" id="KW-0804">Transcription</keyword>
<dbReference type="EMBL" id="LT838272">
    <property type="protein sequence ID" value="SMB89873.1"/>
    <property type="molecule type" value="Genomic_DNA"/>
</dbReference>
<dbReference type="SUPFAM" id="SSF88946">
    <property type="entry name" value="Sigma2 domain of RNA polymerase sigma factors"/>
    <property type="match status" value="1"/>
</dbReference>
<sequence>MFKKICFLFAKLSALSFVIITEVTTQPGLFKGSLSMPEVETLIAKVQEGDTSAFEELVMLYKDKVYSLALTLTGNHVDAEDLTQEIFFKIYISLPEFAQGKGSFEAWVHRMGVNLWIDWWRRRRKIRSFSLEGVMDSKEEGGKWEIPDDKDDVQETVAKREFWRAVWKAYRELPESYRLTLKLRAIDELSYKEIAATLGESEAAVKSRLNRSRQLLKEKLKSLGYLS</sequence>
<dbReference type="Pfam" id="PF04542">
    <property type="entry name" value="Sigma70_r2"/>
    <property type="match status" value="1"/>
</dbReference>
<accession>A0A1W1V9C8</accession>
<keyword evidence="3" id="KW-0731">Sigma factor</keyword>
<dbReference type="PANTHER" id="PTHR43133">
    <property type="entry name" value="RNA POLYMERASE ECF-TYPE SIGMA FACTO"/>
    <property type="match status" value="1"/>
</dbReference>
<dbReference type="STRING" id="698762.SAMN00808754_0220"/>
<dbReference type="InterPro" id="IPR014284">
    <property type="entry name" value="RNA_pol_sigma-70_dom"/>
</dbReference>
<dbReference type="AlphaFoldDB" id="A0A1W1V9C8"/>
<evidence type="ECO:0000256" key="1">
    <source>
        <dbReference type="ARBA" id="ARBA00010641"/>
    </source>
</evidence>
<dbReference type="SUPFAM" id="SSF88659">
    <property type="entry name" value="Sigma3 and sigma4 domains of RNA polymerase sigma factors"/>
    <property type="match status" value="1"/>
</dbReference>
<dbReference type="InterPro" id="IPR013324">
    <property type="entry name" value="RNA_pol_sigma_r3/r4-like"/>
</dbReference>
<dbReference type="InterPro" id="IPR013325">
    <property type="entry name" value="RNA_pol_sigma_r2"/>
</dbReference>
<keyword evidence="4" id="KW-0238">DNA-binding</keyword>
<evidence type="ECO:0000313" key="9">
    <source>
        <dbReference type="EMBL" id="SMB89873.1"/>
    </source>
</evidence>
<reference evidence="9 10" key="1">
    <citation type="submission" date="2017-04" db="EMBL/GenBank/DDBJ databases">
        <authorList>
            <person name="Afonso C.L."/>
            <person name="Miller P.J."/>
            <person name="Scott M.A."/>
            <person name="Spackman E."/>
            <person name="Goraichik I."/>
            <person name="Dimitrov K.M."/>
            <person name="Suarez D.L."/>
            <person name="Swayne D.E."/>
        </authorList>
    </citation>
    <scope>NUCLEOTIDE SEQUENCE [LARGE SCALE GENOMIC DNA]</scope>
    <source>
        <strain evidence="9 10">ToBE</strain>
    </source>
</reference>
<evidence type="ECO:0000259" key="7">
    <source>
        <dbReference type="Pfam" id="PF04542"/>
    </source>
</evidence>
<evidence type="ECO:0000256" key="2">
    <source>
        <dbReference type="ARBA" id="ARBA00023015"/>
    </source>
</evidence>
<dbReference type="NCBIfam" id="TIGR02937">
    <property type="entry name" value="sigma70-ECF"/>
    <property type="match status" value="1"/>
</dbReference>
<evidence type="ECO:0000256" key="6">
    <source>
        <dbReference type="SAM" id="SignalP"/>
    </source>
</evidence>
<dbReference type="InterPro" id="IPR036388">
    <property type="entry name" value="WH-like_DNA-bd_sf"/>
</dbReference>
<gene>
    <name evidence="9" type="ORF">SAMN00808754_0220</name>
</gene>
<comment type="similarity">
    <text evidence="1">Belongs to the sigma-70 factor family. ECF subfamily.</text>
</comment>
<dbReference type="InterPro" id="IPR039425">
    <property type="entry name" value="RNA_pol_sigma-70-like"/>
</dbReference>
<organism evidence="9 10">
    <name type="scientific">Thermanaeromonas toyohensis ToBE</name>
    <dbReference type="NCBI Taxonomy" id="698762"/>
    <lineage>
        <taxon>Bacteria</taxon>
        <taxon>Bacillati</taxon>
        <taxon>Bacillota</taxon>
        <taxon>Clostridia</taxon>
        <taxon>Neomoorellales</taxon>
        <taxon>Neomoorellaceae</taxon>
        <taxon>Thermanaeromonas</taxon>
    </lineage>
</organism>
<evidence type="ECO:0000256" key="4">
    <source>
        <dbReference type="ARBA" id="ARBA00023125"/>
    </source>
</evidence>
<feature type="signal peptide" evidence="6">
    <location>
        <begin position="1"/>
        <end position="18"/>
    </location>
</feature>
<evidence type="ECO:0000256" key="3">
    <source>
        <dbReference type="ARBA" id="ARBA00023082"/>
    </source>
</evidence>
<dbReference type="GO" id="GO:0006352">
    <property type="term" value="P:DNA-templated transcription initiation"/>
    <property type="evidence" value="ECO:0007669"/>
    <property type="project" value="InterPro"/>
</dbReference>
<dbReference type="GO" id="GO:0003677">
    <property type="term" value="F:DNA binding"/>
    <property type="evidence" value="ECO:0007669"/>
    <property type="project" value="UniProtKB-KW"/>
</dbReference>
<dbReference type="InterPro" id="IPR013249">
    <property type="entry name" value="RNA_pol_sigma70_r4_t2"/>
</dbReference>
<keyword evidence="10" id="KW-1185">Reference proteome</keyword>
<name>A0A1W1V9C8_9FIRM</name>
<dbReference type="PANTHER" id="PTHR43133:SF8">
    <property type="entry name" value="RNA POLYMERASE SIGMA FACTOR HI_1459-RELATED"/>
    <property type="match status" value="1"/>
</dbReference>
<keyword evidence="2" id="KW-0805">Transcription regulation</keyword>
<feature type="chain" id="PRO_5038902758" evidence="6">
    <location>
        <begin position="19"/>
        <end position="227"/>
    </location>
</feature>
<protein>
    <submittedName>
        <fullName evidence="9">RNA polymerase sigma-70 factor, ECF subfamily</fullName>
    </submittedName>
</protein>